<keyword evidence="2" id="KW-1185">Reference proteome</keyword>
<dbReference type="AlphaFoldDB" id="A0A183DNM1"/>
<dbReference type="WBParaSite" id="GPUH_0001032501-mRNA-1">
    <property type="protein sequence ID" value="GPUH_0001032501-mRNA-1"/>
    <property type="gene ID" value="GPUH_0001032501"/>
</dbReference>
<evidence type="ECO:0000313" key="2">
    <source>
        <dbReference type="Proteomes" id="UP000271098"/>
    </source>
</evidence>
<organism evidence="3">
    <name type="scientific">Gongylonema pulchrum</name>
    <dbReference type="NCBI Taxonomy" id="637853"/>
    <lineage>
        <taxon>Eukaryota</taxon>
        <taxon>Metazoa</taxon>
        <taxon>Ecdysozoa</taxon>
        <taxon>Nematoda</taxon>
        <taxon>Chromadorea</taxon>
        <taxon>Rhabditida</taxon>
        <taxon>Spirurina</taxon>
        <taxon>Spiruromorpha</taxon>
        <taxon>Spiruroidea</taxon>
        <taxon>Gongylonematidae</taxon>
        <taxon>Gongylonema</taxon>
    </lineage>
</organism>
<evidence type="ECO:0000313" key="1">
    <source>
        <dbReference type="EMBL" id="VDN17273.1"/>
    </source>
</evidence>
<evidence type="ECO:0000313" key="3">
    <source>
        <dbReference type="WBParaSite" id="GPUH_0001032501-mRNA-1"/>
    </source>
</evidence>
<gene>
    <name evidence="1" type="ORF">GPUH_LOCUS10312</name>
</gene>
<dbReference type="Proteomes" id="UP000271098">
    <property type="component" value="Unassembled WGS sequence"/>
</dbReference>
<name>A0A183DNM1_9BILA</name>
<proteinExistence type="predicted"/>
<accession>A0A183DNM1</accession>
<dbReference type="EMBL" id="UYRT01077921">
    <property type="protein sequence ID" value="VDN17273.1"/>
    <property type="molecule type" value="Genomic_DNA"/>
</dbReference>
<protein>
    <submittedName>
        <fullName evidence="3">Secreted protein</fullName>
    </submittedName>
</protein>
<sequence>MTLEDKPLRKAHLTLQPLLILLRETIVLSVALKGAAGGISCAYKIQQLLFSHVGQRCCFWINEEKYFFPTL</sequence>
<reference evidence="3" key="1">
    <citation type="submission" date="2016-06" db="UniProtKB">
        <authorList>
            <consortium name="WormBaseParasite"/>
        </authorList>
    </citation>
    <scope>IDENTIFICATION</scope>
</reference>
<reference evidence="1 2" key="2">
    <citation type="submission" date="2018-11" db="EMBL/GenBank/DDBJ databases">
        <authorList>
            <consortium name="Pathogen Informatics"/>
        </authorList>
    </citation>
    <scope>NUCLEOTIDE SEQUENCE [LARGE SCALE GENOMIC DNA]</scope>
</reference>